<feature type="compositionally biased region" description="Basic and acidic residues" evidence="1">
    <location>
        <begin position="1"/>
        <end position="13"/>
    </location>
</feature>
<name>A0A225DFC3_9BACT</name>
<accession>A0A225DFC3</accession>
<evidence type="ECO:0000313" key="2">
    <source>
        <dbReference type="EMBL" id="OWK40261.1"/>
    </source>
</evidence>
<comment type="caution">
    <text evidence="2">The sequence shown here is derived from an EMBL/GenBank/DDBJ whole genome shotgun (WGS) entry which is preliminary data.</text>
</comment>
<proteinExistence type="predicted"/>
<evidence type="ECO:0000313" key="3">
    <source>
        <dbReference type="Proteomes" id="UP000214646"/>
    </source>
</evidence>
<dbReference type="AlphaFoldDB" id="A0A225DFC3"/>
<keyword evidence="3" id="KW-1185">Reference proteome</keyword>
<protein>
    <submittedName>
        <fullName evidence="2">Uncharacterized protein</fullName>
    </submittedName>
</protein>
<organism evidence="2 3">
    <name type="scientific">Fimbriiglobus ruber</name>
    <dbReference type="NCBI Taxonomy" id="1908690"/>
    <lineage>
        <taxon>Bacteria</taxon>
        <taxon>Pseudomonadati</taxon>
        <taxon>Planctomycetota</taxon>
        <taxon>Planctomycetia</taxon>
        <taxon>Gemmatales</taxon>
        <taxon>Gemmataceae</taxon>
        <taxon>Fimbriiglobus</taxon>
    </lineage>
</organism>
<gene>
    <name evidence="2" type="ORF">FRUB_05180</name>
</gene>
<dbReference type="EMBL" id="NIDE01000008">
    <property type="protein sequence ID" value="OWK40261.1"/>
    <property type="molecule type" value="Genomic_DNA"/>
</dbReference>
<sequence>MARRRSCEQDSGPRGRVRPFRAGRQKYCKSVAGCLKKERGRPTGAGRAVRESPSIY</sequence>
<feature type="region of interest" description="Disordered" evidence="1">
    <location>
        <begin position="1"/>
        <end position="21"/>
    </location>
</feature>
<reference evidence="3" key="1">
    <citation type="submission" date="2017-06" db="EMBL/GenBank/DDBJ databases">
        <title>Genome analysis of Fimbriiglobus ruber SP5, the first member of the order Planctomycetales with confirmed chitinolytic capability.</title>
        <authorList>
            <person name="Ravin N.V."/>
            <person name="Rakitin A.L."/>
            <person name="Ivanova A.A."/>
            <person name="Beletsky A.V."/>
            <person name="Kulichevskaya I.S."/>
            <person name="Mardanov A.V."/>
            <person name="Dedysh S.N."/>
        </authorList>
    </citation>
    <scope>NUCLEOTIDE SEQUENCE [LARGE SCALE GENOMIC DNA]</scope>
    <source>
        <strain evidence="3">SP5</strain>
    </source>
</reference>
<dbReference type="Proteomes" id="UP000214646">
    <property type="component" value="Unassembled WGS sequence"/>
</dbReference>
<evidence type="ECO:0000256" key="1">
    <source>
        <dbReference type="SAM" id="MobiDB-lite"/>
    </source>
</evidence>